<feature type="compositionally biased region" description="Low complexity" evidence="1">
    <location>
        <begin position="1"/>
        <end position="51"/>
    </location>
</feature>
<feature type="region of interest" description="Disordered" evidence="1">
    <location>
        <begin position="1"/>
        <end position="68"/>
    </location>
</feature>
<dbReference type="RefSeq" id="XP_004344784.1">
    <property type="nucleotide sequence ID" value="XM_004344734.1"/>
</dbReference>
<evidence type="ECO:0000313" key="2">
    <source>
        <dbReference type="EMBL" id="ELR21041.1"/>
    </source>
</evidence>
<gene>
    <name evidence="2" type="ORF">ACA1_281350</name>
</gene>
<dbReference type="EMBL" id="KB007908">
    <property type="protein sequence ID" value="ELR21041.1"/>
    <property type="molecule type" value="Genomic_DNA"/>
</dbReference>
<organism evidence="2 3">
    <name type="scientific">Acanthamoeba castellanii (strain ATCC 30010 / Neff)</name>
    <dbReference type="NCBI Taxonomy" id="1257118"/>
    <lineage>
        <taxon>Eukaryota</taxon>
        <taxon>Amoebozoa</taxon>
        <taxon>Discosea</taxon>
        <taxon>Longamoebia</taxon>
        <taxon>Centramoebida</taxon>
        <taxon>Acanthamoebidae</taxon>
        <taxon>Acanthamoeba</taxon>
    </lineage>
</organism>
<dbReference type="KEGG" id="acan:ACA1_281350"/>
<sequence>WLCSRWLSSPSSASTSSSSLPSSWATASPGLVTSSLRRTSPPLSSTLSTRSWATSRCGTTSSPASRSFEDASRQQELMQPFLLYLFCIKQINYTCF</sequence>
<accession>L8H9D2</accession>
<dbReference type="Proteomes" id="UP000011083">
    <property type="component" value="Unassembled WGS sequence"/>
</dbReference>
<feature type="non-terminal residue" evidence="2">
    <location>
        <position position="1"/>
    </location>
</feature>
<dbReference type="AlphaFoldDB" id="L8H9D2"/>
<dbReference type="GeneID" id="14921916"/>
<evidence type="ECO:0000256" key="1">
    <source>
        <dbReference type="SAM" id="MobiDB-lite"/>
    </source>
</evidence>
<reference evidence="2 3" key="1">
    <citation type="journal article" date="2013" name="Genome Biol.">
        <title>Genome of Acanthamoeba castellanii highlights extensive lateral gene transfer and early evolution of tyrosine kinase signaling.</title>
        <authorList>
            <person name="Clarke M."/>
            <person name="Lohan A.J."/>
            <person name="Liu B."/>
            <person name="Lagkouvardos I."/>
            <person name="Roy S."/>
            <person name="Zafar N."/>
            <person name="Bertelli C."/>
            <person name="Schilde C."/>
            <person name="Kianianmomeni A."/>
            <person name="Burglin T.R."/>
            <person name="Frech C."/>
            <person name="Turcotte B."/>
            <person name="Kopec K.O."/>
            <person name="Synnott J.M."/>
            <person name="Choo C."/>
            <person name="Paponov I."/>
            <person name="Finkler A."/>
            <person name="Soon Heng Tan C."/>
            <person name="Hutchins A.P."/>
            <person name="Weinmeier T."/>
            <person name="Rattei T."/>
            <person name="Chu J.S."/>
            <person name="Gimenez G."/>
            <person name="Irimia M."/>
            <person name="Rigden D.J."/>
            <person name="Fitzpatrick D.A."/>
            <person name="Lorenzo-Morales J."/>
            <person name="Bateman A."/>
            <person name="Chiu C.H."/>
            <person name="Tang P."/>
            <person name="Hegemann P."/>
            <person name="Fromm H."/>
            <person name="Raoult D."/>
            <person name="Greub G."/>
            <person name="Miranda-Saavedra D."/>
            <person name="Chen N."/>
            <person name="Nash P."/>
            <person name="Ginger M.L."/>
            <person name="Horn M."/>
            <person name="Schaap P."/>
            <person name="Caler L."/>
            <person name="Loftus B."/>
        </authorList>
    </citation>
    <scope>NUCLEOTIDE SEQUENCE [LARGE SCALE GENOMIC DNA]</scope>
    <source>
        <strain evidence="2 3">Neff</strain>
    </source>
</reference>
<dbReference type="VEuPathDB" id="AmoebaDB:ACA1_281350"/>
<protein>
    <submittedName>
        <fullName evidence="2">Uncharacterized protein</fullName>
    </submittedName>
</protein>
<proteinExistence type="predicted"/>
<evidence type="ECO:0000313" key="3">
    <source>
        <dbReference type="Proteomes" id="UP000011083"/>
    </source>
</evidence>
<feature type="compositionally biased region" description="Polar residues" evidence="1">
    <location>
        <begin position="52"/>
        <end position="65"/>
    </location>
</feature>
<keyword evidence="3" id="KW-1185">Reference proteome</keyword>
<name>L8H9D2_ACACF</name>
<feature type="non-terminal residue" evidence="2">
    <location>
        <position position="96"/>
    </location>
</feature>